<comment type="similarity">
    <text evidence="11">Belongs to the BET1 family.</text>
</comment>
<dbReference type="SMR" id="A0A445CGB5"/>
<dbReference type="PANTHER" id="PTHR12791">
    <property type="entry name" value="GOLGI SNARE BET1-RELATED"/>
    <property type="match status" value="1"/>
</dbReference>
<evidence type="ECO:0000259" key="14">
    <source>
        <dbReference type="PROSITE" id="PS50192"/>
    </source>
</evidence>
<protein>
    <recommendedName>
        <fullName evidence="14">t-SNARE coiled-coil homology domain-containing protein</fullName>
    </recommendedName>
</protein>
<sequence>MASNSHRAAPFYGVAAPFRSRDGLSTRAVSGTDEIQLRIDPFDLEDEITGLHTQVRRLKHVANEIGTEVKYQKDFLEQVQMGIMKAQVGVKNNMRRLNKAVIKSGSNHILHIVTFGLVLFLIVYLWSKISRK</sequence>
<accession>A0A445CGB5</accession>
<organism evidence="15 16">
    <name type="scientific">Arachis hypogaea</name>
    <name type="common">Peanut</name>
    <dbReference type="NCBI Taxonomy" id="3818"/>
    <lineage>
        <taxon>Eukaryota</taxon>
        <taxon>Viridiplantae</taxon>
        <taxon>Streptophyta</taxon>
        <taxon>Embryophyta</taxon>
        <taxon>Tracheophyta</taxon>
        <taxon>Spermatophyta</taxon>
        <taxon>Magnoliopsida</taxon>
        <taxon>eudicotyledons</taxon>
        <taxon>Gunneridae</taxon>
        <taxon>Pentapetalae</taxon>
        <taxon>rosids</taxon>
        <taxon>fabids</taxon>
        <taxon>Fabales</taxon>
        <taxon>Fabaceae</taxon>
        <taxon>Papilionoideae</taxon>
        <taxon>50 kb inversion clade</taxon>
        <taxon>dalbergioids sensu lato</taxon>
        <taxon>Dalbergieae</taxon>
        <taxon>Pterocarpus clade</taxon>
        <taxon>Arachis</taxon>
    </lineage>
</organism>
<proteinExistence type="inferred from homology"/>
<evidence type="ECO:0000256" key="3">
    <source>
        <dbReference type="ARBA" id="ARBA00022448"/>
    </source>
</evidence>
<keyword evidence="8" id="KW-0333">Golgi apparatus</keyword>
<dbReference type="STRING" id="3818.A0A445CGB5"/>
<evidence type="ECO:0000256" key="7">
    <source>
        <dbReference type="ARBA" id="ARBA00022989"/>
    </source>
</evidence>
<comment type="subcellular location">
    <subcellularLocation>
        <location evidence="1">Endoplasmic reticulum membrane</location>
        <topology evidence="1">Single-pass type IV membrane protein</topology>
    </subcellularLocation>
    <subcellularLocation>
        <location evidence="2">Golgi apparatus membrane</location>
        <topology evidence="2">Single-pass type IV membrane protein</topology>
    </subcellularLocation>
</comment>
<evidence type="ECO:0000256" key="8">
    <source>
        <dbReference type="ARBA" id="ARBA00023034"/>
    </source>
</evidence>
<dbReference type="Gene3D" id="1.20.5.110">
    <property type="match status" value="1"/>
</dbReference>
<dbReference type="EMBL" id="SDMP01000007">
    <property type="protein sequence ID" value="RYR49966.1"/>
    <property type="molecule type" value="Genomic_DNA"/>
</dbReference>
<reference evidence="15 16" key="1">
    <citation type="submission" date="2019-01" db="EMBL/GenBank/DDBJ databases">
        <title>Sequencing of cultivated peanut Arachis hypogaea provides insights into genome evolution and oil improvement.</title>
        <authorList>
            <person name="Chen X."/>
        </authorList>
    </citation>
    <scope>NUCLEOTIDE SEQUENCE [LARGE SCALE GENOMIC DNA]</scope>
    <source>
        <strain evidence="16">cv. Fuhuasheng</strain>
        <tissue evidence="15">Leaves</tissue>
    </source>
</reference>
<name>A0A445CGB5_ARAHY</name>
<keyword evidence="4 13" id="KW-0812">Transmembrane</keyword>
<evidence type="ECO:0000313" key="16">
    <source>
        <dbReference type="Proteomes" id="UP000289738"/>
    </source>
</evidence>
<feature type="transmembrane region" description="Helical" evidence="13">
    <location>
        <begin position="108"/>
        <end position="126"/>
    </location>
</feature>
<dbReference type="Gramene" id="arahy.Tifrunner.gnm2.ann2.Ah17g240300.1">
    <property type="protein sequence ID" value="arahy.Tifrunner.gnm2.ann2.Ah17g240300.1-CDS"/>
    <property type="gene ID" value="arahy.Tifrunner.gnm2.ann2.Ah17g240300"/>
</dbReference>
<keyword evidence="7 13" id="KW-1133">Transmembrane helix</keyword>
<dbReference type="FunFam" id="1.20.5.110:FF:000056">
    <property type="entry name" value="Bet1-like protein At4g14600"/>
    <property type="match status" value="1"/>
</dbReference>
<evidence type="ECO:0000256" key="12">
    <source>
        <dbReference type="ARBA" id="ARBA00060029"/>
    </source>
</evidence>
<dbReference type="Gramene" id="arahy.Tifrunner.gnm2.ann2.Ah07g261200.1">
    <property type="protein sequence ID" value="arahy.Tifrunner.gnm2.ann2.Ah07g261200.1-CDS"/>
    <property type="gene ID" value="arahy.Tifrunner.gnm2.ann2.Ah07g261200"/>
</dbReference>
<dbReference type="OrthoDB" id="261831at2759"/>
<evidence type="ECO:0000256" key="11">
    <source>
        <dbReference type="ARBA" id="ARBA00037962"/>
    </source>
</evidence>
<keyword evidence="3" id="KW-0813">Transport</keyword>
<dbReference type="GO" id="GO:0000139">
    <property type="term" value="C:Golgi membrane"/>
    <property type="evidence" value="ECO:0007669"/>
    <property type="project" value="UniProtKB-SubCell"/>
</dbReference>
<dbReference type="AlphaFoldDB" id="A0A445CGB5"/>
<keyword evidence="10 13" id="KW-0472">Membrane</keyword>
<keyword evidence="6" id="KW-0653">Protein transport</keyword>
<dbReference type="PROSITE" id="PS50192">
    <property type="entry name" value="T_SNARE"/>
    <property type="match status" value="1"/>
</dbReference>
<evidence type="ECO:0000313" key="15">
    <source>
        <dbReference type="EMBL" id="RYR49966.1"/>
    </source>
</evidence>
<comment type="function">
    <text evidence="12">Required for vesicular transport from the ER to the Golgi complex. Functions as a SNARE associated with ER-derived vesicles.</text>
</comment>
<evidence type="ECO:0000256" key="1">
    <source>
        <dbReference type="ARBA" id="ARBA00004163"/>
    </source>
</evidence>
<dbReference type="Proteomes" id="UP000289738">
    <property type="component" value="Chromosome A07"/>
</dbReference>
<dbReference type="InterPro" id="IPR000727">
    <property type="entry name" value="T_SNARE_dom"/>
</dbReference>
<gene>
    <name evidence="15" type="ORF">Ahy_A07g036491</name>
</gene>
<dbReference type="CDD" id="cd15841">
    <property type="entry name" value="SNARE_Qc"/>
    <property type="match status" value="1"/>
</dbReference>
<dbReference type="GO" id="GO:0015031">
    <property type="term" value="P:protein transport"/>
    <property type="evidence" value="ECO:0007669"/>
    <property type="project" value="UniProtKB-KW"/>
</dbReference>
<evidence type="ECO:0000256" key="10">
    <source>
        <dbReference type="ARBA" id="ARBA00023136"/>
    </source>
</evidence>
<evidence type="ECO:0000256" key="2">
    <source>
        <dbReference type="ARBA" id="ARBA00004409"/>
    </source>
</evidence>
<evidence type="ECO:0000256" key="9">
    <source>
        <dbReference type="ARBA" id="ARBA00023054"/>
    </source>
</evidence>
<dbReference type="SUPFAM" id="SSF58038">
    <property type="entry name" value="SNARE fusion complex"/>
    <property type="match status" value="1"/>
</dbReference>
<evidence type="ECO:0000256" key="4">
    <source>
        <dbReference type="ARBA" id="ARBA00022692"/>
    </source>
</evidence>
<comment type="caution">
    <text evidence="15">The sequence shown here is derived from an EMBL/GenBank/DDBJ whole genome shotgun (WGS) entry which is preliminary data.</text>
</comment>
<evidence type="ECO:0000256" key="5">
    <source>
        <dbReference type="ARBA" id="ARBA00022824"/>
    </source>
</evidence>
<keyword evidence="9" id="KW-0175">Coiled coil</keyword>
<keyword evidence="5" id="KW-0256">Endoplasmic reticulum</keyword>
<evidence type="ECO:0000256" key="6">
    <source>
        <dbReference type="ARBA" id="ARBA00022927"/>
    </source>
</evidence>
<feature type="domain" description="T-SNARE coiled-coil homology" evidence="14">
    <location>
        <begin position="46"/>
        <end position="100"/>
    </location>
</feature>
<dbReference type="GO" id="GO:0005789">
    <property type="term" value="C:endoplasmic reticulum membrane"/>
    <property type="evidence" value="ECO:0007669"/>
    <property type="project" value="UniProtKB-SubCell"/>
</dbReference>
<evidence type="ECO:0000256" key="13">
    <source>
        <dbReference type="SAM" id="Phobius"/>
    </source>
</evidence>
<keyword evidence="16" id="KW-1185">Reference proteome</keyword>